<feature type="region of interest" description="Disordered" evidence="12">
    <location>
        <begin position="40"/>
        <end position="85"/>
    </location>
</feature>
<dbReference type="GO" id="GO:0099095">
    <property type="term" value="F:ligand-gated monoatomic anion channel activity"/>
    <property type="evidence" value="ECO:0007669"/>
    <property type="project" value="UniProtKB-ARBA"/>
</dbReference>
<dbReference type="NCBIfam" id="TIGR00860">
    <property type="entry name" value="LIC"/>
    <property type="match status" value="1"/>
</dbReference>
<keyword evidence="4" id="KW-1003">Cell membrane</keyword>
<feature type="chain" id="PRO_5007285311" evidence="13">
    <location>
        <begin position="38"/>
        <end position="469"/>
    </location>
</feature>
<feature type="domain" description="Neurotransmitter-gated ion-channel transmembrane" evidence="15">
    <location>
        <begin position="305"/>
        <end position="394"/>
    </location>
</feature>
<evidence type="ECO:0000256" key="4">
    <source>
        <dbReference type="ARBA" id="ARBA00022475"/>
    </source>
</evidence>
<evidence type="ECO:0000259" key="15">
    <source>
        <dbReference type="Pfam" id="PF02932"/>
    </source>
</evidence>
<keyword evidence="6 13" id="KW-0732">Signal</keyword>
<evidence type="ECO:0000256" key="10">
    <source>
        <dbReference type="ARBA" id="ARBA00023303"/>
    </source>
</evidence>
<dbReference type="PANTHER" id="PTHR18945">
    <property type="entry name" value="NEUROTRANSMITTER GATED ION CHANNEL"/>
    <property type="match status" value="1"/>
</dbReference>
<comment type="subcellular location">
    <subcellularLocation>
        <location evidence="2">Cell membrane</location>
    </subcellularLocation>
    <subcellularLocation>
        <location evidence="1">Membrane</location>
        <topology evidence="1">Multi-pass membrane protein</topology>
    </subcellularLocation>
</comment>
<evidence type="ECO:0000256" key="2">
    <source>
        <dbReference type="ARBA" id="ARBA00004236"/>
    </source>
</evidence>
<keyword evidence="8 11" id="KW-0406">Ion transport</keyword>
<dbReference type="InterPro" id="IPR006201">
    <property type="entry name" value="Neur_channel"/>
</dbReference>
<dbReference type="FunFam" id="2.70.170.10:FF:000065">
    <property type="entry name" value="Glutamate-gated chloride channel, putative"/>
    <property type="match status" value="1"/>
</dbReference>
<evidence type="ECO:0000256" key="3">
    <source>
        <dbReference type="ARBA" id="ARBA00022448"/>
    </source>
</evidence>
<keyword evidence="9 11" id="KW-0472">Membrane</keyword>
<dbReference type="CDD" id="cd19049">
    <property type="entry name" value="LGIC_TM_anion"/>
    <property type="match status" value="1"/>
</dbReference>
<evidence type="ECO:0000259" key="14">
    <source>
        <dbReference type="Pfam" id="PF02931"/>
    </source>
</evidence>
<feature type="transmembrane region" description="Helical" evidence="11">
    <location>
        <begin position="445"/>
        <end position="464"/>
    </location>
</feature>
<proteinExistence type="inferred from homology"/>
<evidence type="ECO:0000256" key="8">
    <source>
        <dbReference type="ARBA" id="ARBA00023065"/>
    </source>
</evidence>
<dbReference type="Gene3D" id="2.70.170.10">
    <property type="entry name" value="Neurotransmitter-gated ion-channel ligand-binding domain"/>
    <property type="match status" value="1"/>
</dbReference>
<protein>
    <submittedName>
        <fullName evidence="16">Glycine receptor alpha-3</fullName>
    </submittedName>
</protein>
<keyword evidence="7 11" id="KW-1133">Transmembrane helix</keyword>
<dbReference type="Gene3D" id="1.20.58.390">
    <property type="entry name" value="Neurotransmitter-gated ion-channel transmembrane domain"/>
    <property type="match status" value="1"/>
</dbReference>
<name>A0A131YHY8_RHIAP</name>
<evidence type="ECO:0000256" key="13">
    <source>
        <dbReference type="SAM" id="SignalP"/>
    </source>
</evidence>
<reference evidence="16" key="1">
    <citation type="journal article" date="2016" name="Ticks Tick Borne Dis.">
        <title>De novo assembly and annotation of the salivary gland transcriptome of Rhipicephalus appendiculatus male and female ticks during blood feeding.</title>
        <authorList>
            <person name="de Castro M.H."/>
            <person name="de Klerk D."/>
            <person name="Pienaar R."/>
            <person name="Latif A.A."/>
            <person name="Rees D.J."/>
            <person name="Mans B.J."/>
        </authorList>
    </citation>
    <scope>NUCLEOTIDE SEQUENCE</scope>
    <source>
        <tissue evidence="16">Salivary glands</tissue>
    </source>
</reference>
<dbReference type="CDD" id="cd18990">
    <property type="entry name" value="LGIC_ECD_GABAAR"/>
    <property type="match status" value="1"/>
</dbReference>
<dbReference type="GO" id="GO:0005254">
    <property type="term" value="F:chloride channel activity"/>
    <property type="evidence" value="ECO:0007669"/>
    <property type="project" value="UniProtKB-ARBA"/>
</dbReference>
<dbReference type="GO" id="GO:0005886">
    <property type="term" value="C:plasma membrane"/>
    <property type="evidence" value="ECO:0007669"/>
    <property type="project" value="UniProtKB-SubCell"/>
</dbReference>
<dbReference type="EMBL" id="GEDV01009698">
    <property type="protein sequence ID" value="JAP78859.1"/>
    <property type="molecule type" value="Transcribed_RNA"/>
</dbReference>
<accession>A0A131YHY8</accession>
<dbReference type="InterPro" id="IPR006029">
    <property type="entry name" value="Neurotrans-gated_channel_TM"/>
</dbReference>
<dbReference type="Pfam" id="PF02931">
    <property type="entry name" value="Neur_chan_LBD"/>
    <property type="match status" value="1"/>
</dbReference>
<dbReference type="GO" id="GO:0005230">
    <property type="term" value="F:extracellular ligand-gated monoatomic ion channel activity"/>
    <property type="evidence" value="ECO:0007669"/>
    <property type="project" value="InterPro"/>
</dbReference>
<keyword evidence="3 11" id="KW-0813">Transport</keyword>
<feature type="signal peptide" evidence="13">
    <location>
        <begin position="1"/>
        <end position="37"/>
    </location>
</feature>
<keyword evidence="10 11" id="KW-0407">Ion channel</keyword>
<evidence type="ECO:0000256" key="12">
    <source>
        <dbReference type="SAM" id="MobiDB-lite"/>
    </source>
</evidence>
<feature type="transmembrane region" description="Helical" evidence="11">
    <location>
        <begin position="331"/>
        <end position="352"/>
    </location>
</feature>
<dbReference type="InterPro" id="IPR038050">
    <property type="entry name" value="Neuro_actylchol_rec"/>
</dbReference>
<sequence length="469" mass="53264">MRWQEPGRKDSTFRWLLLCASCIAVQLLCGVLPAARAVEAGSSTGGAGSSSEVYLSSVERESDSPATSDAPATSAETPGGDDPLVPAPRLAFLDKMLEQYDKRAWPTYGMGHPTYVKVNIYVNSIGPVNANNMEYGMDIYLRQSWQDLRLNVSKYGVTTPVTINGEDIMGKIWKPDLFFRNVKEASFHYVTVPNKLVKLGPDGEVLFSMRLTLRLACFMSFRHFPLDTQRCHILLGPYAQTIEQTAISWQDTDPIVLERPIEIPEFDLVHNSYGHYNRAIDTGVFSFLNATFTLERQNGYHLIQTYLPTFLIVMISWVSFWLNVDATPARVTLGVTTLLTMTTVASGVRTQLPPVSYIKAIDVWIGACSVMVFGALLEFTLVNYLSRSKLRPEEFRKSINIFHRNRKGGEKQGDEEGPNKYETRGHMELQKNLKRSQNVDKVCRIMFPFVFFVFNVVYWFYYLYMSEFT</sequence>
<evidence type="ECO:0000256" key="9">
    <source>
        <dbReference type="ARBA" id="ARBA00023136"/>
    </source>
</evidence>
<dbReference type="InterPro" id="IPR006202">
    <property type="entry name" value="Neur_chan_lig-bd"/>
</dbReference>
<dbReference type="InterPro" id="IPR018000">
    <property type="entry name" value="Neurotransmitter_ion_chnl_CS"/>
</dbReference>
<dbReference type="PRINTS" id="PR00253">
    <property type="entry name" value="GABAARECEPTR"/>
</dbReference>
<dbReference type="InterPro" id="IPR036719">
    <property type="entry name" value="Neuro-gated_channel_TM_sf"/>
</dbReference>
<feature type="compositionally biased region" description="Low complexity" evidence="12">
    <location>
        <begin position="64"/>
        <end position="78"/>
    </location>
</feature>
<feature type="domain" description="Neurotransmitter-gated ion-channel ligand-binding" evidence="14">
    <location>
        <begin position="92"/>
        <end position="273"/>
    </location>
</feature>
<dbReference type="InterPro" id="IPR006028">
    <property type="entry name" value="GABAA/Glycine_rcpt"/>
</dbReference>
<dbReference type="Pfam" id="PF02932">
    <property type="entry name" value="Neur_chan_memb"/>
    <property type="match status" value="1"/>
</dbReference>
<evidence type="ECO:0000256" key="5">
    <source>
        <dbReference type="ARBA" id="ARBA00022692"/>
    </source>
</evidence>
<evidence type="ECO:0000256" key="1">
    <source>
        <dbReference type="ARBA" id="ARBA00004141"/>
    </source>
</evidence>
<feature type="transmembrane region" description="Helical" evidence="11">
    <location>
        <begin position="306"/>
        <end position="324"/>
    </location>
</feature>
<evidence type="ECO:0000256" key="7">
    <source>
        <dbReference type="ARBA" id="ARBA00022989"/>
    </source>
</evidence>
<dbReference type="PRINTS" id="PR00252">
    <property type="entry name" value="NRIONCHANNEL"/>
</dbReference>
<comment type="similarity">
    <text evidence="11">Belongs to the ligand-gated ion channel (TC 1.A.9) family.</text>
</comment>
<dbReference type="SUPFAM" id="SSF63712">
    <property type="entry name" value="Nicotinic receptor ligand binding domain-like"/>
    <property type="match status" value="1"/>
</dbReference>
<feature type="transmembrane region" description="Helical" evidence="11">
    <location>
        <begin position="364"/>
        <end position="386"/>
    </location>
</feature>
<dbReference type="AlphaFoldDB" id="A0A131YHY8"/>
<dbReference type="SUPFAM" id="SSF90112">
    <property type="entry name" value="Neurotransmitter-gated ion-channel transmembrane pore"/>
    <property type="match status" value="1"/>
</dbReference>
<keyword evidence="5 11" id="KW-0812">Transmembrane</keyword>
<evidence type="ECO:0000256" key="6">
    <source>
        <dbReference type="ARBA" id="ARBA00022729"/>
    </source>
</evidence>
<evidence type="ECO:0000256" key="11">
    <source>
        <dbReference type="RuleBase" id="RU000687"/>
    </source>
</evidence>
<keyword evidence="16" id="KW-0675">Receptor</keyword>
<organism evidence="16">
    <name type="scientific">Rhipicephalus appendiculatus</name>
    <name type="common">Brown ear tick</name>
    <dbReference type="NCBI Taxonomy" id="34631"/>
    <lineage>
        <taxon>Eukaryota</taxon>
        <taxon>Metazoa</taxon>
        <taxon>Ecdysozoa</taxon>
        <taxon>Arthropoda</taxon>
        <taxon>Chelicerata</taxon>
        <taxon>Arachnida</taxon>
        <taxon>Acari</taxon>
        <taxon>Parasitiformes</taxon>
        <taxon>Ixodida</taxon>
        <taxon>Ixodoidea</taxon>
        <taxon>Ixodidae</taxon>
        <taxon>Rhipicephalinae</taxon>
        <taxon>Rhipicephalus</taxon>
        <taxon>Rhipicephalus</taxon>
    </lineage>
</organism>
<dbReference type="PROSITE" id="PS00236">
    <property type="entry name" value="NEUROTR_ION_CHANNEL"/>
    <property type="match status" value="1"/>
</dbReference>
<evidence type="ECO:0000313" key="16">
    <source>
        <dbReference type="EMBL" id="JAP78859.1"/>
    </source>
</evidence>
<dbReference type="GO" id="GO:0004888">
    <property type="term" value="F:transmembrane signaling receptor activity"/>
    <property type="evidence" value="ECO:0007669"/>
    <property type="project" value="InterPro"/>
</dbReference>
<dbReference type="InterPro" id="IPR036734">
    <property type="entry name" value="Neur_chan_lig-bd_sf"/>
</dbReference>